<dbReference type="AlphaFoldDB" id="X1CFU6"/>
<proteinExistence type="predicted"/>
<gene>
    <name evidence="1" type="ORF">S01H4_60853</name>
</gene>
<sequence>MKIKGFGVNTRRTDGNFSRLENQLTYLKEAGFEYLEVSADVVDIIGGGKIIPKKIDKLLQLLERYEF</sequence>
<evidence type="ECO:0000313" key="1">
    <source>
        <dbReference type="EMBL" id="GAH06522.1"/>
    </source>
</evidence>
<protein>
    <recommendedName>
        <fullName evidence="2">Xylose isomerase-like TIM barrel domain-containing protein</fullName>
    </recommendedName>
</protein>
<reference evidence="1" key="1">
    <citation type="journal article" date="2014" name="Front. Microbiol.">
        <title>High frequency of phylogenetically diverse reductive dehalogenase-homologous genes in deep subseafloor sedimentary metagenomes.</title>
        <authorList>
            <person name="Kawai M."/>
            <person name="Futagami T."/>
            <person name="Toyoda A."/>
            <person name="Takaki Y."/>
            <person name="Nishi S."/>
            <person name="Hori S."/>
            <person name="Arai W."/>
            <person name="Tsubouchi T."/>
            <person name="Morono Y."/>
            <person name="Uchiyama I."/>
            <person name="Ito T."/>
            <person name="Fujiyama A."/>
            <person name="Inagaki F."/>
            <person name="Takami H."/>
        </authorList>
    </citation>
    <scope>NUCLEOTIDE SEQUENCE</scope>
    <source>
        <strain evidence="1">Expedition CK06-06</strain>
    </source>
</reference>
<comment type="caution">
    <text evidence="1">The sequence shown here is derived from an EMBL/GenBank/DDBJ whole genome shotgun (WGS) entry which is preliminary data.</text>
</comment>
<dbReference type="EMBL" id="BART01035968">
    <property type="protein sequence ID" value="GAH06522.1"/>
    <property type="molecule type" value="Genomic_DNA"/>
</dbReference>
<evidence type="ECO:0008006" key="2">
    <source>
        <dbReference type="Google" id="ProtNLM"/>
    </source>
</evidence>
<organism evidence="1">
    <name type="scientific">marine sediment metagenome</name>
    <dbReference type="NCBI Taxonomy" id="412755"/>
    <lineage>
        <taxon>unclassified sequences</taxon>
        <taxon>metagenomes</taxon>
        <taxon>ecological metagenomes</taxon>
    </lineage>
</organism>
<feature type="non-terminal residue" evidence="1">
    <location>
        <position position="67"/>
    </location>
</feature>
<name>X1CFU6_9ZZZZ</name>
<accession>X1CFU6</accession>